<evidence type="ECO:0000256" key="1">
    <source>
        <dbReference type="SAM" id="MobiDB-lite"/>
    </source>
</evidence>
<keyword evidence="2" id="KW-0812">Transmembrane</keyword>
<evidence type="ECO:0000313" key="3">
    <source>
        <dbReference type="EMBL" id="KAF6233864.1"/>
    </source>
</evidence>
<feature type="compositionally biased region" description="Basic and acidic residues" evidence="1">
    <location>
        <begin position="145"/>
        <end position="155"/>
    </location>
</feature>
<organism evidence="3 4">
    <name type="scientific">Letharia columbiana</name>
    <dbReference type="NCBI Taxonomy" id="112416"/>
    <lineage>
        <taxon>Eukaryota</taxon>
        <taxon>Fungi</taxon>
        <taxon>Dikarya</taxon>
        <taxon>Ascomycota</taxon>
        <taxon>Pezizomycotina</taxon>
        <taxon>Lecanoromycetes</taxon>
        <taxon>OSLEUM clade</taxon>
        <taxon>Lecanoromycetidae</taxon>
        <taxon>Lecanorales</taxon>
        <taxon>Lecanorineae</taxon>
        <taxon>Parmeliaceae</taxon>
        <taxon>Letharia</taxon>
    </lineage>
</organism>
<evidence type="ECO:0000313" key="4">
    <source>
        <dbReference type="Proteomes" id="UP000578531"/>
    </source>
</evidence>
<comment type="caution">
    <text evidence="3">The sequence shown here is derived from an EMBL/GenBank/DDBJ whole genome shotgun (WGS) entry which is preliminary data.</text>
</comment>
<proteinExistence type="predicted"/>
<accession>A0A8H6FSE4</accession>
<keyword evidence="2" id="KW-0472">Membrane</keyword>
<dbReference type="RefSeq" id="XP_037163273.1">
    <property type="nucleotide sequence ID" value="XM_037309976.1"/>
</dbReference>
<dbReference type="Proteomes" id="UP000578531">
    <property type="component" value="Unassembled WGS sequence"/>
</dbReference>
<keyword evidence="2" id="KW-1133">Transmembrane helix</keyword>
<dbReference type="GeneID" id="59289732"/>
<gene>
    <name evidence="3" type="ORF">HO173_008076</name>
</gene>
<reference evidence="3 4" key="1">
    <citation type="journal article" date="2020" name="Genomics">
        <title>Complete, high-quality genomes from long-read metagenomic sequencing of two wolf lichen thalli reveals enigmatic genome architecture.</title>
        <authorList>
            <person name="McKenzie S.K."/>
            <person name="Walston R.F."/>
            <person name="Allen J.L."/>
        </authorList>
    </citation>
    <scope>NUCLEOTIDE SEQUENCE [LARGE SCALE GENOMIC DNA]</scope>
    <source>
        <strain evidence="3">WasteWater2</strain>
    </source>
</reference>
<dbReference type="EMBL" id="JACCJC010000034">
    <property type="protein sequence ID" value="KAF6233864.1"/>
    <property type="molecule type" value="Genomic_DNA"/>
</dbReference>
<feature type="region of interest" description="Disordered" evidence="1">
    <location>
        <begin position="131"/>
        <end position="186"/>
    </location>
</feature>
<dbReference type="AlphaFoldDB" id="A0A8H6FSE4"/>
<sequence>MRLLRPVSIVHQPGCSAITTPVSILHLRPVIRTAVDYVAADYSDSNVVSMARKDPESFAVGFFELGLSVYILVQHQSRNLALLHDATMETIASGSIPSMRTKPALVLPNGTPSAPRALQIKVEFVASQLRPPSNITQQDAPTPRSHPESAHEKIQQDPTSQATISREREREQAPNTSPATLQLHPPSTAMFPFNVTSHPSAGRAYGIASKVPALLPTVYLEVHVAFLILVFVYIRIRLSISVRRLRRLLVRELAVRWD</sequence>
<feature type="compositionally biased region" description="Polar residues" evidence="1">
    <location>
        <begin position="131"/>
        <end position="140"/>
    </location>
</feature>
<protein>
    <submittedName>
        <fullName evidence="3">Uncharacterized protein</fullName>
    </submittedName>
</protein>
<name>A0A8H6FSE4_9LECA</name>
<evidence type="ECO:0000256" key="2">
    <source>
        <dbReference type="SAM" id="Phobius"/>
    </source>
</evidence>
<feature type="transmembrane region" description="Helical" evidence="2">
    <location>
        <begin position="218"/>
        <end position="236"/>
    </location>
</feature>
<keyword evidence="4" id="KW-1185">Reference proteome</keyword>